<evidence type="ECO:0000313" key="3">
    <source>
        <dbReference type="Proteomes" id="UP000298030"/>
    </source>
</evidence>
<evidence type="ECO:0000313" key="2">
    <source>
        <dbReference type="EMBL" id="TEB33780.1"/>
    </source>
</evidence>
<protein>
    <recommendedName>
        <fullName evidence="4">F-box domain-containing protein</fullName>
    </recommendedName>
</protein>
<name>A0A4Y7THW7_COPMI</name>
<sequence length="498" mass="56156">MAIDNLPEEILELILNYADADSAFLRACTSISWAFVPIAQRRFFSSIAFHSKEDDPSSTSRRLTQLAEILETSPHLLSYTTRVAYVVPTGIEDCDDVLRREGDLLAHIVPLMTRLQSVSIRFYLGASAWKPQLTHWGSIPPLLQRALQGLLSLPELVAVHCQDIGGLPFSIIPWTSLTTTCLSNVSVDSSSDGDTTSPPQNDPSSRPILPLEGLVITVLPSPWLDTLVREYRLENLRRLVLSQADDSKYDLHIGTHEALKLDYVGEHRVMATLLAESKGSLEELYIYLPHYDPCSRPDQNEDNRHAPSFDLSGHANLKLVVKRMIWPSPDVKSPAGWLLKEATPLGLDPTYASLGETASTIQSEACKVILEFLWREDPYPYFEIGDAFGTIDAAFAENPSLSLLVRHNIFCAEIFELADAKEDMDKRMHRAFPMLRRQGRFNAWSSKFREVIPVFEGFHTCSNEHCRELFQEREWQEPEGCDDDDGDDYGLFSCRITL</sequence>
<organism evidence="2 3">
    <name type="scientific">Coprinellus micaceus</name>
    <name type="common">Glistening ink-cap mushroom</name>
    <name type="synonym">Coprinus micaceus</name>
    <dbReference type="NCBI Taxonomy" id="71717"/>
    <lineage>
        <taxon>Eukaryota</taxon>
        <taxon>Fungi</taxon>
        <taxon>Dikarya</taxon>
        <taxon>Basidiomycota</taxon>
        <taxon>Agaricomycotina</taxon>
        <taxon>Agaricomycetes</taxon>
        <taxon>Agaricomycetidae</taxon>
        <taxon>Agaricales</taxon>
        <taxon>Agaricineae</taxon>
        <taxon>Psathyrellaceae</taxon>
        <taxon>Coprinellus</taxon>
    </lineage>
</organism>
<evidence type="ECO:0000256" key="1">
    <source>
        <dbReference type="SAM" id="MobiDB-lite"/>
    </source>
</evidence>
<evidence type="ECO:0008006" key="4">
    <source>
        <dbReference type="Google" id="ProtNLM"/>
    </source>
</evidence>
<feature type="region of interest" description="Disordered" evidence="1">
    <location>
        <begin position="187"/>
        <end position="208"/>
    </location>
</feature>
<accession>A0A4Y7THW7</accession>
<reference evidence="2 3" key="1">
    <citation type="journal article" date="2019" name="Nat. Ecol. Evol.">
        <title>Megaphylogeny resolves global patterns of mushroom evolution.</title>
        <authorList>
            <person name="Varga T."/>
            <person name="Krizsan K."/>
            <person name="Foldi C."/>
            <person name="Dima B."/>
            <person name="Sanchez-Garcia M."/>
            <person name="Sanchez-Ramirez S."/>
            <person name="Szollosi G.J."/>
            <person name="Szarkandi J.G."/>
            <person name="Papp V."/>
            <person name="Albert L."/>
            <person name="Andreopoulos W."/>
            <person name="Angelini C."/>
            <person name="Antonin V."/>
            <person name="Barry K.W."/>
            <person name="Bougher N.L."/>
            <person name="Buchanan P."/>
            <person name="Buyck B."/>
            <person name="Bense V."/>
            <person name="Catcheside P."/>
            <person name="Chovatia M."/>
            <person name="Cooper J."/>
            <person name="Damon W."/>
            <person name="Desjardin D."/>
            <person name="Finy P."/>
            <person name="Geml J."/>
            <person name="Haridas S."/>
            <person name="Hughes K."/>
            <person name="Justo A."/>
            <person name="Karasinski D."/>
            <person name="Kautmanova I."/>
            <person name="Kiss B."/>
            <person name="Kocsube S."/>
            <person name="Kotiranta H."/>
            <person name="LaButti K.M."/>
            <person name="Lechner B.E."/>
            <person name="Liimatainen K."/>
            <person name="Lipzen A."/>
            <person name="Lukacs Z."/>
            <person name="Mihaltcheva S."/>
            <person name="Morgado L.N."/>
            <person name="Niskanen T."/>
            <person name="Noordeloos M.E."/>
            <person name="Ohm R.A."/>
            <person name="Ortiz-Santana B."/>
            <person name="Ovrebo C."/>
            <person name="Racz N."/>
            <person name="Riley R."/>
            <person name="Savchenko A."/>
            <person name="Shiryaev A."/>
            <person name="Soop K."/>
            <person name="Spirin V."/>
            <person name="Szebenyi C."/>
            <person name="Tomsovsky M."/>
            <person name="Tulloss R.E."/>
            <person name="Uehling J."/>
            <person name="Grigoriev I.V."/>
            <person name="Vagvolgyi C."/>
            <person name="Papp T."/>
            <person name="Martin F.M."/>
            <person name="Miettinen O."/>
            <person name="Hibbett D.S."/>
            <person name="Nagy L.G."/>
        </authorList>
    </citation>
    <scope>NUCLEOTIDE SEQUENCE [LARGE SCALE GENOMIC DNA]</scope>
    <source>
        <strain evidence="2 3">FP101781</strain>
    </source>
</reference>
<feature type="compositionally biased region" description="Low complexity" evidence="1">
    <location>
        <begin position="187"/>
        <end position="197"/>
    </location>
</feature>
<dbReference type="EMBL" id="QPFP01000011">
    <property type="protein sequence ID" value="TEB33780.1"/>
    <property type="molecule type" value="Genomic_DNA"/>
</dbReference>
<dbReference type="AlphaFoldDB" id="A0A4Y7THW7"/>
<dbReference type="Proteomes" id="UP000298030">
    <property type="component" value="Unassembled WGS sequence"/>
</dbReference>
<comment type="caution">
    <text evidence="2">The sequence shown here is derived from an EMBL/GenBank/DDBJ whole genome shotgun (WGS) entry which is preliminary data.</text>
</comment>
<gene>
    <name evidence="2" type="ORF">FA13DRAFT_1772919</name>
</gene>
<dbReference type="OrthoDB" id="10417361at2759"/>
<keyword evidence="3" id="KW-1185">Reference proteome</keyword>
<proteinExistence type="predicted"/>